<sequence>MRSEKQMYKLIKDFARKDDRIRGIVLNGSRANPNVERDPFQDYDIVYLVTDIEPFKDENYIINHFGEVMLMQKPEEITLIPPEGDGRYIYLIQFYDGNRIDMQFRHIDKAEKVVEDSLTEILLDKDDFIPETGEPDESSYFIQQPTEKYYWDCCSEFYFGIGSQIPKTIWRKELPLLKNLIYIVLRKPLVQMLKWHIGNKYNFKVSAGKGWKNLKKYLEHDYWQKYKKTYSDYKYDNIWNSLFVFHELFTEIAANLAEEFDYKFPQKDAENSIKYLRYVKKLPEDRKIGEYNYQINK</sequence>
<accession>A0A5D0MK38</accession>
<dbReference type="AlphaFoldDB" id="A0A5D0MK38"/>
<dbReference type="Proteomes" id="UP000324143">
    <property type="component" value="Unassembled WGS sequence"/>
</dbReference>
<dbReference type="Pfam" id="PF04439">
    <property type="entry name" value="Adenyl_transf"/>
    <property type="match status" value="1"/>
</dbReference>
<dbReference type="Gene3D" id="3.30.460.10">
    <property type="entry name" value="Beta Polymerase, domain 2"/>
    <property type="match status" value="1"/>
</dbReference>
<name>A0A5D0MK38_9BACT</name>
<organism evidence="1 2">
    <name type="scientific">Candidatus Mcinerneyibacterium aminivorans</name>
    <dbReference type="NCBI Taxonomy" id="2703815"/>
    <lineage>
        <taxon>Bacteria</taxon>
        <taxon>Candidatus Macinerneyibacteriota</taxon>
        <taxon>Candidatus Mcinerneyibacteria</taxon>
        <taxon>Candidatus Mcinerneyibacteriales</taxon>
        <taxon>Candidatus Mcinerneyibacteriaceae</taxon>
        <taxon>Candidatus Mcinerneyibacterium</taxon>
    </lineage>
</organism>
<gene>
    <name evidence="1" type="ORF">FXF47_02950</name>
</gene>
<reference evidence="1" key="1">
    <citation type="submission" date="2019-08" db="EMBL/GenBank/DDBJ databases">
        <title>Genomic characterization of a novel candidate phylum (ARYD3) from a high temperature, high salinity tertiary oil reservoir in north central Oklahoma, USA.</title>
        <authorList>
            <person name="Youssef N.H."/>
            <person name="Yadav A."/>
            <person name="Elshahed M.S."/>
        </authorList>
    </citation>
    <scope>NUCLEOTIDE SEQUENCE [LARGE SCALE GENOMIC DNA]</scope>
    <source>
        <strain evidence="1">ARYD3</strain>
    </source>
</reference>
<dbReference type="SUPFAM" id="SSF81301">
    <property type="entry name" value="Nucleotidyltransferase"/>
    <property type="match status" value="1"/>
</dbReference>
<dbReference type="EMBL" id="VSIX01000032">
    <property type="protein sequence ID" value="TYB31568.1"/>
    <property type="molecule type" value="Genomic_DNA"/>
</dbReference>
<comment type="caution">
    <text evidence="1">The sequence shown here is derived from an EMBL/GenBank/DDBJ whole genome shotgun (WGS) entry which is preliminary data.</text>
</comment>
<evidence type="ECO:0000313" key="2">
    <source>
        <dbReference type="Proteomes" id="UP000324143"/>
    </source>
</evidence>
<dbReference type="Gene3D" id="1.20.120.330">
    <property type="entry name" value="Nucleotidyltransferases domain 2"/>
    <property type="match status" value="1"/>
</dbReference>
<protein>
    <submittedName>
        <fullName evidence="1">Aminoglycoside 6-adenylyltransferase</fullName>
    </submittedName>
</protein>
<evidence type="ECO:0000313" key="1">
    <source>
        <dbReference type="EMBL" id="TYB31568.1"/>
    </source>
</evidence>
<dbReference type="InterPro" id="IPR007530">
    <property type="entry name" value="Aminoglycoside_adenylylTfrase"/>
</dbReference>
<dbReference type="GO" id="GO:0016779">
    <property type="term" value="F:nucleotidyltransferase activity"/>
    <property type="evidence" value="ECO:0007669"/>
    <property type="project" value="UniProtKB-KW"/>
</dbReference>
<dbReference type="InterPro" id="IPR043519">
    <property type="entry name" value="NT_sf"/>
</dbReference>
<proteinExistence type="predicted"/>
<keyword evidence="2" id="KW-1185">Reference proteome</keyword>
<dbReference type="SUPFAM" id="SSF81631">
    <property type="entry name" value="PAP/OAS1 substrate-binding domain"/>
    <property type="match status" value="1"/>
</dbReference>